<proteinExistence type="predicted"/>
<dbReference type="AlphaFoldDB" id="A0A834W5M1"/>
<evidence type="ECO:0000313" key="1">
    <source>
        <dbReference type="EMBL" id="KAF7810217.1"/>
    </source>
</evidence>
<organism evidence="1 2">
    <name type="scientific">Senna tora</name>
    <dbReference type="NCBI Taxonomy" id="362788"/>
    <lineage>
        <taxon>Eukaryota</taxon>
        <taxon>Viridiplantae</taxon>
        <taxon>Streptophyta</taxon>
        <taxon>Embryophyta</taxon>
        <taxon>Tracheophyta</taxon>
        <taxon>Spermatophyta</taxon>
        <taxon>Magnoliopsida</taxon>
        <taxon>eudicotyledons</taxon>
        <taxon>Gunneridae</taxon>
        <taxon>Pentapetalae</taxon>
        <taxon>rosids</taxon>
        <taxon>fabids</taxon>
        <taxon>Fabales</taxon>
        <taxon>Fabaceae</taxon>
        <taxon>Caesalpinioideae</taxon>
        <taxon>Cassia clade</taxon>
        <taxon>Senna</taxon>
    </lineage>
</organism>
<sequence>MANVSWESHSRKDSFNEVPYHMVSPINYPLFVMG</sequence>
<dbReference type="Proteomes" id="UP000634136">
    <property type="component" value="Unassembled WGS sequence"/>
</dbReference>
<keyword evidence="2" id="KW-1185">Reference proteome</keyword>
<protein>
    <submittedName>
        <fullName evidence="1">Uncharacterized protein</fullName>
    </submittedName>
</protein>
<name>A0A834W5M1_9FABA</name>
<gene>
    <name evidence="1" type="ORF">G2W53_036960</name>
</gene>
<accession>A0A834W5M1</accession>
<dbReference type="EMBL" id="JAAIUW010000011">
    <property type="protein sequence ID" value="KAF7810217.1"/>
    <property type="molecule type" value="Genomic_DNA"/>
</dbReference>
<evidence type="ECO:0000313" key="2">
    <source>
        <dbReference type="Proteomes" id="UP000634136"/>
    </source>
</evidence>
<comment type="caution">
    <text evidence="1">The sequence shown here is derived from an EMBL/GenBank/DDBJ whole genome shotgun (WGS) entry which is preliminary data.</text>
</comment>
<reference evidence="1" key="1">
    <citation type="submission" date="2020-09" db="EMBL/GenBank/DDBJ databases">
        <title>Genome-Enabled Discovery of Anthraquinone Biosynthesis in Senna tora.</title>
        <authorList>
            <person name="Kang S.-H."/>
            <person name="Pandey R.P."/>
            <person name="Lee C.-M."/>
            <person name="Sim J.-S."/>
            <person name="Jeong J.-T."/>
            <person name="Choi B.-S."/>
            <person name="Jung M."/>
            <person name="Ginzburg D."/>
            <person name="Zhao K."/>
            <person name="Won S.Y."/>
            <person name="Oh T.-J."/>
            <person name="Yu Y."/>
            <person name="Kim N.-H."/>
            <person name="Lee O.R."/>
            <person name="Lee T.-H."/>
            <person name="Bashyal P."/>
            <person name="Kim T.-S."/>
            <person name="Lee W.-H."/>
            <person name="Kawkins C."/>
            <person name="Kim C.-K."/>
            <person name="Kim J.S."/>
            <person name="Ahn B.O."/>
            <person name="Rhee S.Y."/>
            <person name="Sohng J.K."/>
        </authorList>
    </citation>
    <scope>NUCLEOTIDE SEQUENCE</scope>
    <source>
        <tissue evidence="1">Leaf</tissue>
    </source>
</reference>